<feature type="region of interest" description="Disordered" evidence="7">
    <location>
        <begin position="1"/>
        <end position="21"/>
    </location>
</feature>
<dbReference type="Gene3D" id="2.130.10.10">
    <property type="entry name" value="YVTN repeat-like/Quinoprotein amine dehydrogenase"/>
    <property type="match status" value="1"/>
</dbReference>
<evidence type="ECO:0000313" key="9">
    <source>
        <dbReference type="EMBL" id="KAF8822260.1"/>
    </source>
</evidence>
<keyword evidence="4" id="KW-0677">Repeat</keyword>
<keyword evidence="3" id="KW-0853">WD repeat</keyword>
<feature type="compositionally biased region" description="Low complexity" evidence="7">
    <location>
        <begin position="111"/>
        <end position="122"/>
    </location>
</feature>
<gene>
    <name evidence="9" type="ORF">IE077_004136</name>
</gene>
<comment type="similarity">
    <text evidence="6">Belongs to the WD repeat BOP1/ERB1 family.</text>
</comment>
<feature type="region of interest" description="Disordered" evidence="7">
    <location>
        <begin position="263"/>
        <end position="283"/>
    </location>
</feature>
<dbReference type="PANTHER" id="PTHR17605:SF0">
    <property type="entry name" value="RIBOSOME BIOGENESIS PROTEIN BOP1"/>
    <property type="match status" value="1"/>
</dbReference>
<dbReference type="SMART" id="SM01035">
    <property type="entry name" value="BOP1NT"/>
    <property type="match status" value="1"/>
</dbReference>
<evidence type="ECO:0000256" key="4">
    <source>
        <dbReference type="ARBA" id="ARBA00022737"/>
    </source>
</evidence>
<reference evidence="9 10" key="1">
    <citation type="journal article" date="2020" name="bioRxiv">
        <title>Metabolic contributions of an alphaproteobacterial endosymbiont in the apicomplexan Cardiosporidium cionae.</title>
        <authorList>
            <person name="Hunter E.S."/>
            <person name="Paight C.J."/>
            <person name="Lane C.E."/>
        </authorList>
    </citation>
    <scope>NUCLEOTIDE SEQUENCE [LARGE SCALE GENOMIC DNA]</scope>
    <source>
        <strain evidence="9">ESH_2018</strain>
    </source>
</reference>
<comment type="function">
    <text evidence="6">Required for maturation of ribosomal RNAs and formation of the large ribosomal subunit.</text>
</comment>
<comment type="caution">
    <text evidence="9">The sequence shown here is derived from an EMBL/GenBank/DDBJ whole genome shotgun (WGS) entry which is preliminary data.</text>
</comment>
<keyword evidence="10" id="KW-1185">Reference proteome</keyword>
<evidence type="ECO:0000256" key="6">
    <source>
        <dbReference type="HAMAP-Rule" id="MF_03027"/>
    </source>
</evidence>
<feature type="domain" description="BOP1 N-terminal" evidence="8">
    <location>
        <begin position="181"/>
        <end position="440"/>
    </location>
</feature>
<dbReference type="InterPro" id="IPR015943">
    <property type="entry name" value="WD40/YVTN_repeat-like_dom_sf"/>
</dbReference>
<dbReference type="SMART" id="SM00320">
    <property type="entry name" value="WD40"/>
    <property type="match status" value="7"/>
</dbReference>
<comment type="subcellular location">
    <subcellularLocation>
        <location evidence="6">Nucleus</location>
        <location evidence="6">Nucleolus</location>
    </subcellularLocation>
    <subcellularLocation>
        <location evidence="6">Nucleus</location>
        <location evidence="6">Nucleoplasm</location>
    </subcellularLocation>
</comment>
<evidence type="ECO:0000256" key="5">
    <source>
        <dbReference type="ARBA" id="ARBA00023242"/>
    </source>
</evidence>
<feature type="compositionally biased region" description="Polar residues" evidence="7">
    <location>
        <begin position="53"/>
        <end position="64"/>
    </location>
</feature>
<dbReference type="HAMAP" id="MF_03027">
    <property type="entry name" value="BOP1"/>
    <property type="match status" value="1"/>
</dbReference>
<keyword evidence="5 6" id="KW-0539">Nucleus</keyword>
<dbReference type="SUPFAM" id="SSF50978">
    <property type="entry name" value="WD40 repeat-like"/>
    <property type="match status" value="1"/>
</dbReference>
<evidence type="ECO:0000256" key="3">
    <source>
        <dbReference type="ARBA" id="ARBA00022574"/>
    </source>
</evidence>
<dbReference type="PANTHER" id="PTHR17605">
    <property type="entry name" value="RIBOSOME BIOGENESIS PROTEIN BOP1 BLOCK OF PROLIFERATION 1 PROTEIN"/>
    <property type="match status" value="1"/>
</dbReference>
<dbReference type="InterPro" id="IPR028598">
    <property type="entry name" value="BOP1/Erb1"/>
</dbReference>
<evidence type="ECO:0000313" key="10">
    <source>
        <dbReference type="Proteomes" id="UP000823046"/>
    </source>
</evidence>
<dbReference type="InterPro" id="IPR012953">
    <property type="entry name" value="BOP1_N_dom"/>
</dbReference>
<dbReference type="Pfam" id="PF08145">
    <property type="entry name" value="BOP1NT"/>
    <property type="match status" value="1"/>
</dbReference>
<evidence type="ECO:0000256" key="7">
    <source>
        <dbReference type="SAM" id="MobiDB-lite"/>
    </source>
</evidence>
<evidence type="ECO:0000256" key="1">
    <source>
        <dbReference type="ARBA" id="ARBA00022517"/>
    </source>
</evidence>
<evidence type="ECO:0000259" key="8">
    <source>
        <dbReference type="SMART" id="SM01035"/>
    </source>
</evidence>
<dbReference type="Pfam" id="PF00400">
    <property type="entry name" value="WD40"/>
    <property type="match status" value="2"/>
</dbReference>
<protein>
    <recommendedName>
        <fullName evidence="6">Ribosome biogenesis protein BOP1 homolog</fullName>
    </recommendedName>
</protein>
<organism evidence="9 10">
    <name type="scientific">Cardiosporidium cionae</name>
    <dbReference type="NCBI Taxonomy" id="476202"/>
    <lineage>
        <taxon>Eukaryota</taxon>
        <taxon>Sar</taxon>
        <taxon>Alveolata</taxon>
        <taxon>Apicomplexa</taxon>
        <taxon>Aconoidasida</taxon>
        <taxon>Nephromycida</taxon>
        <taxon>Cardiosporidium</taxon>
    </lineage>
</organism>
<dbReference type="Proteomes" id="UP000823046">
    <property type="component" value="Unassembled WGS sequence"/>
</dbReference>
<dbReference type="InterPro" id="IPR036322">
    <property type="entry name" value="WD40_repeat_dom_sf"/>
</dbReference>
<accession>A0ABQ7JE22</accession>
<name>A0ABQ7JE22_9APIC</name>
<keyword evidence="1 6" id="KW-0690">Ribosome biogenesis</keyword>
<sequence length="825" mass="92856">MKKGGPGVALRTRSKGATPKALISSLSDEHVLCEKSFEPLHACAVNVDEDASTEYSGASSTTATEEPHELLSPLPDGVVNDAAQKFKKATLLQKNSSSHSVKTKKKNPTPVNGNTKNSSGKGSKVGGGTDVVQVESANKKSASQNQLSVNFYGNPDDENSSVLDTEDDEVNRIGNVPLWWYNDADHIGYTLEGKRLLKTLHSMAIDKILEEADNPDQWRTITDIKNNRTIRLTDSDIHAIRRLREGKYPTAATDAEDTYFEYDNPDKIFPTRNTPEPKSRFLPSKSEDKKITRLIKLIRAGKLQPPPPPKREIFDLWGKALTEADISTATKWKGPKALAAPKLAPPTHVESYNPPGEYLYTEEERKKWENLDPEDRPTSFLPNKYSTLRRVPIFPLCINERFDRCLDLYLCPRALKLRMNVDPSSLLPTLPSPSSLRPYPSAIRVDYFFNKTVETPTVETVILRALSVDSGGQWLAVGGDEAFVRIFEVLSGRIFFEWSFPKAIQAVQWHPSLPLLAVGIGADLYIIHVDLPNYKEEMQPPAKRIESTLTLHQEVEELLELPSVENTKEKPWKALNTVFLSKKNKKGMLKGIVIPHQTDINQIVWHRKGIYVAAVSSSATSPSHQCAIHSLRKHLSIHPLRSSSHGKVQAVSFHPSKPWFFAAYHQEVRFVDLQRKSRAVTEDTATGQEQRSHKFIGVEQISCFDIHPKGEHFIVGGANRRLTWFDMELSNKPFKIFRYHKEGITGARFHNLYPLCFSASKDGSIHILHTKVYDDLIQNPLIVPIKKLQYESSSEKGCPITSCEWHPSQPWLFTADKQGRLSMWA</sequence>
<feature type="region of interest" description="Disordered" evidence="7">
    <location>
        <begin position="89"/>
        <end position="129"/>
    </location>
</feature>
<evidence type="ECO:0000256" key="2">
    <source>
        <dbReference type="ARBA" id="ARBA00022552"/>
    </source>
</evidence>
<proteinExistence type="inferred from homology"/>
<keyword evidence="2 6" id="KW-0698">rRNA processing</keyword>
<feature type="region of interest" description="Disordered" evidence="7">
    <location>
        <begin position="51"/>
        <end position="76"/>
    </location>
</feature>
<dbReference type="InterPro" id="IPR001680">
    <property type="entry name" value="WD40_rpt"/>
</dbReference>
<dbReference type="EMBL" id="JADAQX010000068">
    <property type="protein sequence ID" value="KAF8822260.1"/>
    <property type="molecule type" value="Genomic_DNA"/>
</dbReference>